<dbReference type="RefSeq" id="WP_093501551.1">
    <property type="nucleotide sequence ID" value="NZ_BSSG01000002.1"/>
</dbReference>
<dbReference type="SUPFAM" id="SSF50998">
    <property type="entry name" value="Quinoprotein alcohol dehydrogenase-like"/>
    <property type="match status" value="1"/>
</dbReference>
<reference evidence="2" key="1">
    <citation type="submission" date="2016-10" db="EMBL/GenBank/DDBJ databases">
        <authorList>
            <person name="Varghese N."/>
            <person name="Submissions S."/>
        </authorList>
    </citation>
    <scope>NUCLEOTIDE SEQUENCE [LARGE SCALE GENOMIC DNA]</scope>
    <source>
        <strain evidence="2">JCM 2783</strain>
    </source>
</reference>
<accession>A0A1I1T385</accession>
<dbReference type="EMBL" id="FOMO01000002">
    <property type="protein sequence ID" value="SFD51508.1"/>
    <property type="molecule type" value="Genomic_DNA"/>
</dbReference>
<proteinExistence type="predicted"/>
<evidence type="ECO:0000313" key="2">
    <source>
        <dbReference type="Proteomes" id="UP000243950"/>
    </source>
</evidence>
<gene>
    <name evidence="1" type="ORF">SAMN05216372_102177</name>
</gene>
<sequence>MPDVTDLSSTVALPMRWSTRIPGLQAQRLWADPVGGQLLVADGWGVAFGALRLRSLDLQDGHERASVRLGNAARALTREAEGNWLAATDQKLFRLAADSLQPLAKWTSRIPKYSDQLLCQDGFMLAMNAAASSVSAIDLASGAVKRRALPAAGRLHGIAGDALLACVDGSVWQLTKGLVKTPKRLASLPAHCVTAADESGRLWLSLGAGRQADGNGVSWAAPTTLLAVSVSPYEVCVEQDLGLPFWQLEVSRDGRVLWVIGVSSFEHEGETRYRQNQVVCFDTADYRCIARGRVPEGFEVKQICPELGLVWAMQAADDQTELSALLGCFELGVAAG</sequence>
<dbReference type="AlphaFoldDB" id="A0A1I1T385"/>
<name>A0A1I1T385_PSEOC</name>
<keyword evidence="2" id="KW-1185">Reference proteome</keyword>
<organism evidence="1 2">
    <name type="scientific">Pseudomonas straminea</name>
    <dbReference type="NCBI Taxonomy" id="47882"/>
    <lineage>
        <taxon>Bacteria</taxon>
        <taxon>Pseudomonadati</taxon>
        <taxon>Pseudomonadota</taxon>
        <taxon>Gammaproteobacteria</taxon>
        <taxon>Pseudomonadales</taxon>
        <taxon>Pseudomonadaceae</taxon>
        <taxon>Phytopseudomonas</taxon>
    </lineage>
</organism>
<dbReference type="Proteomes" id="UP000243950">
    <property type="component" value="Unassembled WGS sequence"/>
</dbReference>
<dbReference type="InterPro" id="IPR011047">
    <property type="entry name" value="Quinoprotein_ADH-like_sf"/>
</dbReference>
<protein>
    <submittedName>
        <fullName evidence="1">Uncharacterized protein</fullName>
    </submittedName>
</protein>
<evidence type="ECO:0000313" key="1">
    <source>
        <dbReference type="EMBL" id="SFD51508.1"/>
    </source>
</evidence>